<dbReference type="EMBL" id="FOAK01000001">
    <property type="protein sequence ID" value="SEK26300.1"/>
    <property type="molecule type" value="Genomic_DNA"/>
</dbReference>
<accession>A0A1H7FQ64</accession>
<evidence type="ECO:0000259" key="1">
    <source>
        <dbReference type="SMART" id="SM00634"/>
    </source>
</evidence>
<organism evidence="2 3">
    <name type="scientific">Methanobrevibacter gottschalkii</name>
    <dbReference type="NCBI Taxonomy" id="190974"/>
    <lineage>
        <taxon>Archaea</taxon>
        <taxon>Methanobacteriati</taxon>
        <taxon>Methanobacteriota</taxon>
        <taxon>Methanomada group</taxon>
        <taxon>Methanobacteria</taxon>
        <taxon>Methanobacteriales</taxon>
        <taxon>Methanobacteriaceae</taxon>
        <taxon>Methanobrevibacter</taxon>
    </lineage>
</organism>
<dbReference type="InterPro" id="IPR013783">
    <property type="entry name" value="Ig-like_fold"/>
</dbReference>
<protein>
    <recommendedName>
        <fullName evidence="1">Big-1 domain-containing protein</fullName>
    </recommendedName>
</protein>
<feature type="domain" description="Big-1" evidence="1">
    <location>
        <begin position="618"/>
        <end position="712"/>
    </location>
</feature>
<sequence length="816" mass="88204">MVLLSTGVAFAISENDVAVSNDVGIVNETVLEVSSDDSDLSEADVLETQTNVVTKDTFHNYFGNDGTLLDNVSSDELIFKGDFTGIDVSYMTIGKSVKLSGGNTTLNNVTFIIGADNVVIDGFVLDHSDVYLFDIENVNGVTLSNNIINFKTLEGTEGYAIFANTVNDFKIINNTINYVGNTKGTMVNNAIRVTGDEDSAIASKKIIVEGNVINIKIPSVDVGYDPVTWESKVFSEGIVFYYCEDVKFIDNRVDLKYNNFSGGFDTIYALSVRGNPYNFENTIVSSDIEIINNTINANGHNYIYTIFLSANDFKLFNNVINSTADFYYANGINIDGPASEGIVSNNLISVESPYDVYGIYSYQMNGPIEYISYVNNTIIGKSYVGCGMEIVECNPYIADNLIIMNGNYTFGVVASIRDNGTISNNSISSLGNNNGTNGTGDSILPLNSLAISTKGDVIIKDNEIVTSGIGVKTLKGNVDILGNDIRTTGNHTIEAINSNLTVKNNYLVSKKAVGTDSIVSDKEVISANNTPALKTIISAPNIFTEYIKGAVFPVAALDENGDPISDIVLFLTMDGIVYNVTTDANGYAAFLLNPDSGIHNVVVSFNGNEVYGPKSVNSIISVDASASKIVAKTSTTVYLTSVKSGSYFNIAVKDVNGKGLANKKVSIYFNGKTKSYTTNSLGVIKFKLSANKIGNYQLKMKFAGDKNYTASTAIAKIKVIKQATKLTVAKKTFKAKTKVKKYTITLKDNKGKAIKKAKVTIKVKGKVYKAVTNSKGKATFKITKLAKKGTYKAYVKFAGNKYYKVSSKSVKISVKR</sequence>
<dbReference type="Gene3D" id="2.60.40.10">
    <property type="entry name" value="Immunoglobulins"/>
    <property type="match status" value="1"/>
</dbReference>
<proteinExistence type="predicted"/>
<dbReference type="OrthoDB" id="78425at2157"/>
<reference evidence="2 3" key="1">
    <citation type="submission" date="2016-10" db="EMBL/GenBank/DDBJ databases">
        <authorList>
            <person name="de Groot N.N."/>
        </authorList>
    </citation>
    <scope>NUCLEOTIDE SEQUENCE [LARGE SCALE GENOMIC DNA]</scope>
    <source>
        <strain evidence="2 3">DSM 11978</strain>
    </source>
</reference>
<evidence type="ECO:0000313" key="2">
    <source>
        <dbReference type="EMBL" id="SEK26300.1"/>
    </source>
</evidence>
<dbReference type="InterPro" id="IPR006626">
    <property type="entry name" value="PbH1"/>
</dbReference>
<dbReference type="SMART" id="SM00710">
    <property type="entry name" value="PbH1"/>
    <property type="match status" value="9"/>
</dbReference>
<dbReference type="SMART" id="SM00634">
    <property type="entry name" value="BID_1"/>
    <property type="match status" value="1"/>
</dbReference>
<name>A0A1H7FQ64_9EURY</name>
<dbReference type="AlphaFoldDB" id="A0A1H7FQ64"/>
<dbReference type="InterPro" id="IPR003344">
    <property type="entry name" value="Big_1_dom"/>
</dbReference>
<evidence type="ECO:0000313" key="3">
    <source>
        <dbReference type="Proteomes" id="UP000199506"/>
    </source>
</evidence>
<dbReference type="Proteomes" id="UP000199506">
    <property type="component" value="Unassembled WGS sequence"/>
</dbReference>
<dbReference type="Gene3D" id="2.160.20.10">
    <property type="entry name" value="Single-stranded right-handed beta-helix, Pectin lyase-like"/>
    <property type="match status" value="1"/>
</dbReference>
<gene>
    <name evidence="2" type="ORF">SAMN05216439_0699</name>
</gene>
<dbReference type="RefSeq" id="WP_091698680.1">
    <property type="nucleotide sequence ID" value="NZ_FOAK01000001.1"/>
</dbReference>
<dbReference type="InterPro" id="IPR012334">
    <property type="entry name" value="Pectin_lyas_fold"/>
</dbReference>